<dbReference type="Proteomes" id="UP001500967">
    <property type="component" value="Unassembled WGS sequence"/>
</dbReference>
<keyword evidence="1" id="KW-0812">Transmembrane</keyword>
<reference evidence="2 3" key="1">
    <citation type="journal article" date="2019" name="Int. J. Syst. Evol. Microbiol.">
        <title>The Global Catalogue of Microorganisms (GCM) 10K type strain sequencing project: providing services to taxonomists for standard genome sequencing and annotation.</title>
        <authorList>
            <consortium name="The Broad Institute Genomics Platform"/>
            <consortium name="The Broad Institute Genome Sequencing Center for Infectious Disease"/>
            <person name="Wu L."/>
            <person name="Ma J."/>
        </authorList>
    </citation>
    <scope>NUCLEOTIDE SEQUENCE [LARGE SCALE GENOMIC DNA]</scope>
    <source>
        <strain evidence="2 3">JCM 10425</strain>
    </source>
</reference>
<protein>
    <recommendedName>
        <fullName evidence="4">Integral membrane protein</fullName>
    </recommendedName>
</protein>
<accession>A0ABN0UCF1</accession>
<name>A0ABN0UCF1_9ACTN</name>
<comment type="caution">
    <text evidence="2">The sequence shown here is derived from an EMBL/GenBank/DDBJ whole genome shotgun (WGS) entry which is preliminary data.</text>
</comment>
<sequence length="84" mass="8663">MGTPTGMPLNAQPPGRRGTVGHPYTPLTLRLVLAAFGLVLCAGFAVFLVTAGHAVPGAVFALFAAVAAVDLVVIGLRRRAARRQ</sequence>
<proteinExistence type="predicted"/>
<keyword evidence="1" id="KW-1133">Transmembrane helix</keyword>
<gene>
    <name evidence="2" type="ORF">GCM10009539_34170</name>
</gene>
<evidence type="ECO:0000256" key="1">
    <source>
        <dbReference type="SAM" id="Phobius"/>
    </source>
</evidence>
<keyword evidence="3" id="KW-1185">Reference proteome</keyword>
<feature type="transmembrane region" description="Helical" evidence="1">
    <location>
        <begin position="55"/>
        <end position="76"/>
    </location>
</feature>
<evidence type="ECO:0000313" key="3">
    <source>
        <dbReference type="Proteomes" id="UP001500967"/>
    </source>
</evidence>
<keyword evidence="1" id="KW-0472">Membrane</keyword>
<feature type="transmembrane region" description="Helical" evidence="1">
    <location>
        <begin position="27"/>
        <end position="49"/>
    </location>
</feature>
<evidence type="ECO:0008006" key="4">
    <source>
        <dbReference type="Google" id="ProtNLM"/>
    </source>
</evidence>
<dbReference type="EMBL" id="BAAAGX010000014">
    <property type="protein sequence ID" value="GAA0245971.1"/>
    <property type="molecule type" value="Genomic_DNA"/>
</dbReference>
<organism evidence="2 3">
    <name type="scientific">Cryptosporangium japonicum</name>
    <dbReference type="NCBI Taxonomy" id="80872"/>
    <lineage>
        <taxon>Bacteria</taxon>
        <taxon>Bacillati</taxon>
        <taxon>Actinomycetota</taxon>
        <taxon>Actinomycetes</taxon>
        <taxon>Cryptosporangiales</taxon>
        <taxon>Cryptosporangiaceae</taxon>
        <taxon>Cryptosporangium</taxon>
    </lineage>
</organism>
<evidence type="ECO:0000313" key="2">
    <source>
        <dbReference type="EMBL" id="GAA0245971.1"/>
    </source>
</evidence>